<sequence length="248" mass="28291">MLEHIEDRLTFPSPPAANCLFDETIAWYYFLADIAARHLINRIVDAKVEISGSLSEAQARSLLRSYEVFGSQLQDWYLSLPPEVSFPPPDATISPEANLYKRILRSRYLFIKELLCRPFIRLCLDCALELPRALNDEIASIASLGLRYCVWRLKAVDRMNKLDHGLWIWIRNSTACSMILIGAARSLQFQSRTASGRLVLPHNWREIVVGFLHGLEKYSYETRGGVAACYRLVTWGLDGFQPNSPDII</sequence>
<dbReference type="AlphaFoldDB" id="A0AAE8MEL2"/>
<dbReference type="CDD" id="cd12148">
    <property type="entry name" value="fungal_TF_MHR"/>
    <property type="match status" value="1"/>
</dbReference>
<evidence type="ECO:0000313" key="1">
    <source>
        <dbReference type="EMBL" id="SPJ80195.1"/>
    </source>
</evidence>
<proteinExistence type="predicted"/>
<name>A0AAE8MEL2_9HYPO</name>
<evidence type="ECO:0000313" key="2">
    <source>
        <dbReference type="Proteomes" id="UP001187734"/>
    </source>
</evidence>
<reference evidence="1" key="1">
    <citation type="submission" date="2018-03" db="EMBL/GenBank/DDBJ databases">
        <authorList>
            <person name="Guldener U."/>
        </authorList>
    </citation>
    <scope>NUCLEOTIDE SEQUENCE</scope>
</reference>
<organism evidence="1 2">
    <name type="scientific">Fusarium torulosum</name>
    <dbReference type="NCBI Taxonomy" id="33205"/>
    <lineage>
        <taxon>Eukaryota</taxon>
        <taxon>Fungi</taxon>
        <taxon>Dikarya</taxon>
        <taxon>Ascomycota</taxon>
        <taxon>Pezizomycotina</taxon>
        <taxon>Sordariomycetes</taxon>
        <taxon>Hypocreomycetidae</taxon>
        <taxon>Hypocreales</taxon>
        <taxon>Nectriaceae</taxon>
        <taxon>Fusarium</taxon>
    </lineage>
</organism>
<evidence type="ECO:0008006" key="3">
    <source>
        <dbReference type="Google" id="ProtNLM"/>
    </source>
</evidence>
<gene>
    <name evidence="1" type="ORF">FTOL_08587</name>
</gene>
<comment type="caution">
    <text evidence="1">The sequence shown here is derived from an EMBL/GenBank/DDBJ whole genome shotgun (WGS) entry which is preliminary data.</text>
</comment>
<dbReference type="EMBL" id="ONZP01000304">
    <property type="protein sequence ID" value="SPJ80195.1"/>
    <property type="molecule type" value="Genomic_DNA"/>
</dbReference>
<dbReference type="PANTHER" id="PTHR47785:SF5">
    <property type="entry name" value="ZN(II)2CYS6 TRANSCRIPTION FACTOR (EUROFUNG)"/>
    <property type="match status" value="1"/>
</dbReference>
<dbReference type="PANTHER" id="PTHR47785">
    <property type="entry name" value="ZN(II)2CYS6 TRANSCRIPTION FACTOR (EUROFUNG)-RELATED-RELATED"/>
    <property type="match status" value="1"/>
</dbReference>
<protein>
    <recommendedName>
        <fullName evidence="3">Transcription factor domain-containing protein</fullName>
    </recommendedName>
</protein>
<dbReference type="InterPro" id="IPR053181">
    <property type="entry name" value="EcdB-like_regulator"/>
</dbReference>
<accession>A0AAE8MEL2</accession>
<dbReference type="Proteomes" id="UP001187734">
    <property type="component" value="Unassembled WGS sequence"/>
</dbReference>
<keyword evidence="2" id="KW-1185">Reference proteome</keyword>